<keyword evidence="4" id="KW-1185">Reference proteome</keyword>
<dbReference type="Gene3D" id="1.25.40.20">
    <property type="entry name" value="Ankyrin repeat-containing domain"/>
    <property type="match status" value="2"/>
</dbReference>
<dbReference type="InterPro" id="IPR036770">
    <property type="entry name" value="Ankyrin_rpt-contain_sf"/>
</dbReference>
<accession>A0AAW1I4S5</accession>
<keyword evidence="1" id="KW-0812">Transmembrane</keyword>
<keyword evidence="1" id="KW-0472">Membrane</keyword>
<evidence type="ECO:0000256" key="1">
    <source>
        <dbReference type="SAM" id="Phobius"/>
    </source>
</evidence>
<sequence>MQVSDDIESGERYEATKSLYKALYGESESDARHVLEECGKLSNGALHVFTLHNNTPLHKTCYIKNYDLANKLLDQLPPDFPISRLMFQNSCGNSLLHDSSTSNKGVEFITKLLTKAPGMLHQKNRWGETAAFQAVRYGRRHVFLYLVDKIDKLCACPQNGFDHLYFFQRHDKTTILHMAILTGYYEGEPWCTWSAIDNIRTQKRSQEDALELVKILVSLDTSWQKTYRKKPEVTPSINRVCTNYVNKAAEAHDIMVNETTEDENGSISYDNENGDTPLIIAATAGCIEIVEEILEQCPQAMEHLNRVGQNVLHVSLKNRNLNVFRLVLKKNLDIRGSLRVIDYHGNCILHMVGLKKLNFAAVKLKSPLLQLSDNLRLFEDVQMMCPSYLVNHRNNQKMTPFELMELNNEELRSNAKDWLRQTAEYCTAVIILIVTVTFAAAYTVPGGSDQNTGFPILIRKPFFIAFTMTDVLTLSFALTALAVFLSLLTSSYKLRSFCRSLPQKVLFGFTLLFCSVTMMMISFASTVILIFSGRKQWTKVFIYIAAFVPVFIFVVSYIPLYVKLARTLKYWFITKCLGILPLPACITAMPKDAYGFRRGGI</sequence>
<dbReference type="InterPro" id="IPR026961">
    <property type="entry name" value="PGG_dom"/>
</dbReference>
<dbReference type="GO" id="GO:0016020">
    <property type="term" value="C:membrane"/>
    <property type="evidence" value="ECO:0007669"/>
    <property type="project" value="TreeGrafter"/>
</dbReference>
<feature type="transmembrane region" description="Helical" evidence="1">
    <location>
        <begin position="422"/>
        <end position="442"/>
    </location>
</feature>
<reference evidence="3" key="1">
    <citation type="submission" date="2024-03" db="EMBL/GenBank/DDBJ databases">
        <title>WGS assembly of Saponaria officinalis var. Norfolk2.</title>
        <authorList>
            <person name="Jenkins J."/>
            <person name="Shu S."/>
            <person name="Grimwood J."/>
            <person name="Barry K."/>
            <person name="Goodstein D."/>
            <person name="Schmutz J."/>
            <person name="Leebens-Mack J."/>
            <person name="Osbourn A."/>
        </authorList>
    </citation>
    <scope>NUCLEOTIDE SEQUENCE [LARGE SCALE GENOMIC DNA]</scope>
    <source>
        <strain evidence="3">JIC</strain>
    </source>
</reference>
<dbReference type="Proteomes" id="UP001443914">
    <property type="component" value="Unassembled WGS sequence"/>
</dbReference>
<proteinExistence type="predicted"/>
<dbReference type="SMART" id="SM00248">
    <property type="entry name" value="ANK"/>
    <property type="match status" value="4"/>
</dbReference>
<dbReference type="InterPro" id="IPR002110">
    <property type="entry name" value="Ankyrin_rpt"/>
</dbReference>
<evidence type="ECO:0000313" key="4">
    <source>
        <dbReference type="Proteomes" id="UP001443914"/>
    </source>
</evidence>
<dbReference type="PANTHER" id="PTHR24177">
    <property type="entry name" value="CASKIN"/>
    <property type="match status" value="1"/>
</dbReference>
<feature type="domain" description="PGG" evidence="2">
    <location>
        <begin position="417"/>
        <end position="528"/>
    </location>
</feature>
<name>A0AAW1I4S5_SAPOF</name>
<organism evidence="3 4">
    <name type="scientific">Saponaria officinalis</name>
    <name type="common">Common soapwort</name>
    <name type="synonym">Lychnis saponaria</name>
    <dbReference type="NCBI Taxonomy" id="3572"/>
    <lineage>
        <taxon>Eukaryota</taxon>
        <taxon>Viridiplantae</taxon>
        <taxon>Streptophyta</taxon>
        <taxon>Embryophyta</taxon>
        <taxon>Tracheophyta</taxon>
        <taxon>Spermatophyta</taxon>
        <taxon>Magnoliopsida</taxon>
        <taxon>eudicotyledons</taxon>
        <taxon>Gunneridae</taxon>
        <taxon>Pentapetalae</taxon>
        <taxon>Caryophyllales</taxon>
        <taxon>Caryophyllaceae</taxon>
        <taxon>Caryophylleae</taxon>
        <taxon>Saponaria</taxon>
    </lineage>
</organism>
<feature type="transmembrane region" description="Helical" evidence="1">
    <location>
        <begin position="462"/>
        <end position="485"/>
    </location>
</feature>
<protein>
    <recommendedName>
        <fullName evidence="2">PGG domain-containing protein</fullName>
    </recommendedName>
</protein>
<dbReference type="AlphaFoldDB" id="A0AAW1I4S5"/>
<dbReference type="EMBL" id="JBDFQZ010000010">
    <property type="protein sequence ID" value="KAK9683568.1"/>
    <property type="molecule type" value="Genomic_DNA"/>
</dbReference>
<dbReference type="Pfam" id="PF13962">
    <property type="entry name" value="PGG"/>
    <property type="match status" value="1"/>
</dbReference>
<dbReference type="SUPFAM" id="SSF48403">
    <property type="entry name" value="Ankyrin repeat"/>
    <property type="match status" value="1"/>
</dbReference>
<feature type="transmembrane region" description="Helical" evidence="1">
    <location>
        <begin position="540"/>
        <end position="562"/>
    </location>
</feature>
<evidence type="ECO:0000259" key="2">
    <source>
        <dbReference type="Pfam" id="PF13962"/>
    </source>
</evidence>
<dbReference type="Pfam" id="PF12796">
    <property type="entry name" value="Ank_2"/>
    <property type="match status" value="1"/>
</dbReference>
<gene>
    <name evidence="3" type="ORF">RND81_10G150300</name>
</gene>
<evidence type="ECO:0000313" key="3">
    <source>
        <dbReference type="EMBL" id="KAK9683568.1"/>
    </source>
</evidence>
<comment type="caution">
    <text evidence="3">The sequence shown here is derived from an EMBL/GenBank/DDBJ whole genome shotgun (WGS) entry which is preliminary data.</text>
</comment>
<feature type="transmembrane region" description="Helical" evidence="1">
    <location>
        <begin position="505"/>
        <end position="531"/>
    </location>
</feature>
<keyword evidence="1" id="KW-1133">Transmembrane helix</keyword>
<dbReference type="PANTHER" id="PTHR24177:SF314">
    <property type="entry name" value="PROTEIN ACCELERATED CELL DEATH 6-LIKE ISOFORM X1"/>
    <property type="match status" value="1"/>
</dbReference>